<dbReference type="SMART" id="SM00490">
    <property type="entry name" value="HELICc"/>
    <property type="match status" value="1"/>
</dbReference>
<evidence type="ECO:0000259" key="11">
    <source>
        <dbReference type="PROSITE" id="PS51194"/>
    </source>
</evidence>
<organism evidence="12 13">
    <name type="scientific">Ambispora leptoticha</name>
    <dbReference type="NCBI Taxonomy" id="144679"/>
    <lineage>
        <taxon>Eukaryota</taxon>
        <taxon>Fungi</taxon>
        <taxon>Fungi incertae sedis</taxon>
        <taxon>Mucoromycota</taxon>
        <taxon>Glomeromycotina</taxon>
        <taxon>Glomeromycetes</taxon>
        <taxon>Archaeosporales</taxon>
        <taxon>Ambisporaceae</taxon>
        <taxon>Ambispora</taxon>
    </lineage>
</organism>
<dbReference type="Gene3D" id="3.40.50.300">
    <property type="entry name" value="P-loop containing nucleotide triphosphate hydrolases"/>
    <property type="match status" value="1"/>
</dbReference>
<dbReference type="SUPFAM" id="SSF52540">
    <property type="entry name" value="P-loop containing nucleoside triphosphate hydrolases"/>
    <property type="match status" value="1"/>
</dbReference>
<evidence type="ECO:0000256" key="8">
    <source>
        <dbReference type="ARBA" id="ARBA00022884"/>
    </source>
</evidence>
<comment type="similarity">
    <text evidence="9">Belongs to the DEAD box helicase family.</text>
</comment>
<evidence type="ECO:0000256" key="2">
    <source>
        <dbReference type="ARBA" id="ARBA00022517"/>
    </source>
</evidence>
<evidence type="ECO:0000256" key="3">
    <source>
        <dbReference type="ARBA" id="ARBA00022552"/>
    </source>
</evidence>
<dbReference type="GO" id="GO:0016787">
    <property type="term" value="F:hydrolase activity"/>
    <property type="evidence" value="ECO:0007669"/>
    <property type="project" value="UniProtKB-KW"/>
</dbReference>
<keyword evidence="4 9" id="KW-0547">Nucleotide-binding</keyword>
<dbReference type="GO" id="GO:0006364">
    <property type="term" value="P:rRNA processing"/>
    <property type="evidence" value="ECO:0007669"/>
    <property type="project" value="UniProtKB-KW"/>
</dbReference>
<keyword evidence="13" id="KW-1185">Reference proteome</keyword>
<proteinExistence type="inferred from homology"/>
<dbReference type="OrthoDB" id="10259640at2759"/>
<evidence type="ECO:0000256" key="10">
    <source>
        <dbReference type="SAM" id="MobiDB-lite"/>
    </source>
</evidence>
<evidence type="ECO:0000256" key="5">
    <source>
        <dbReference type="ARBA" id="ARBA00022801"/>
    </source>
</evidence>
<dbReference type="PROSITE" id="PS51194">
    <property type="entry name" value="HELICASE_CTER"/>
    <property type="match status" value="1"/>
</dbReference>
<comment type="subcellular location">
    <subcellularLocation>
        <location evidence="1">Nucleus</location>
        <location evidence="1">Nucleolus</location>
    </subcellularLocation>
</comment>
<keyword evidence="6 9" id="KW-0347">Helicase</keyword>
<evidence type="ECO:0000256" key="1">
    <source>
        <dbReference type="ARBA" id="ARBA00004604"/>
    </source>
</evidence>
<sequence>MNVKRGILLCTDVAARGLDIPAVDWIIQYDPPDDPRDYIHRVGRTARAGGKGRSLLFLLPSELGFLRYLKHAKIPLNEYEFPANKIANVQSQLEKLIEKNYYLHESARAGFKSYLMAYASYSLKSIFNINNLDLAKVGKSFGFQVPPRVNINIGTSGKAPKAQKRNNIESEIAPRSQKRNKLGGGFDNNKLKEGKKHFVKQRNSALKRNNSELQWSR</sequence>
<keyword evidence="5 9" id="KW-0378">Hydrolase</keyword>
<evidence type="ECO:0000256" key="4">
    <source>
        <dbReference type="ARBA" id="ARBA00022741"/>
    </source>
</evidence>
<feature type="region of interest" description="Disordered" evidence="10">
    <location>
        <begin position="154"/>
        <end position="194"/>
    </location>
</feature>
<dbReference type="EMBL" id="CAJVPS010000035">
    <property type="protein sequence ID" value="CAG8443683.1"/>
    <property type="molecule type" value="Genomic_DNA"/>
</dbReference>
<evidence type="ECO:0000256" key="9">
    <source>
        <dbReference type="RuleBase" id="RU365068"/>
    </source>
</evidence>
<keyword evidence="8 9" id="KW-0694">RNA-binding</keyword>
<dbReference type="Proteomes" id="UP000789508">
    <property type="component" value="Unassembled WGS sequence"/>
</dbReference>
<dbReference type="GO" id="GO:0003723">
    <property type="term" value="F:RNA binding"/>
    <property type="evidence" value="ECO:0007669"/>
    <property type="project" value="UniProtKB-UniRule"/>
</dbReference>
<dbReference type="Pfam" id="PF00271">
    <property type="entry name" value="Helicase_C"/>
    <property type="match status" value="1"/>
</dbReference>
<dbReference type="SMART" id="SM01178">
    <property type="entry name" value="DUF4217"/>
    <property type="match status" value="1"/>
</dbReference>
<comment type="caution">
    <text evidence="12">The sequence shown here is derived from an EMBL/GenBank/DDBJ whole genome shotgun (WGS) entry which is preliminary data.</text>
</comment>
<keyword evidence="7 9" id="KW-0067">ATP-binding</keyword>
<keyword evidence="2" id="KW-0690">Ribosome biogenesis</keyword>
<dbReference type="InterPro" id="IPR025313">
    <property type="entry name" value="SPB4-like_CTE"/>
</dbReference>
<gene>
    <name evidence="12" type="ORF">ALEPTO_LOCUS512</name>
</gene>
<reference evidence="12" key="1">
    <citation type="submission" date="2021-06" db="EMBL/GenBank/DDBJ databases">
        <authorList>
            <person name="Kallberg Y."/>
            <person name="Tangrot J."/>
            <person name="Rosling A."/>
        </authorList>
    </citation>
    <scope>NUCLEOTIDE SEQUENCE</scope>
    <source>
        <strain evidence="12">FL130A</strain>
    </source>
</reference>
<comment type="domain">
    <text evidence="9">The Q motif is unique to and characteristic of the DEAD box family of RNA helicases and controls ATP binding and hydrolysis.</text>
</comment>
<comment type="catalytic activity">
    <reaction evidence="9">
        <text>ATP + H2O = ADP + phosphate + H(+)</text>
        <dbReference type="Rhea" id="RHEA:13065"/>
        <dbReference type="ChEBI" id="CHEBI:15377"/>
        <dbReference type="ChEBI" id="CHEBI:15378"/>
        <dbReference type="ChEBI" id="CHEBI:30616"/>
        <dbReference type="ChEBI" id="CHEBI:43474"/>
        <dbReference type="ChEBI" id="CHEBI:456216"/>
        <dbReference type="EC" id="3.6.4.13"/>
    </reaction>
</comment>
<evidence type="ECO:0000313" key="13">
    <source>
        <dbReference type="Proteomes" id="UP000789508"/>
    </source>
</evidence>
<evidence type="ECO:0000256" key="7">
    <source>
        <dbReference type="ARBA" id="ARBA00022840"/>
    </source>
</evidence>
<dbReference type="GO" id="GO:0003724">
    <property type="term" value="F:RNA helicase activity"/>
    <property type="evidence" value="ECO:0007669"/>
    <property type="project" value="UniProtKB-EC"/>
</dbReference>
<dbReference type="PANTHER" id="PTHR24031">
    <property type="entry name" value="RNA HELICASE"/>
    <property type="match status" value="1"/>
</dbReference>
<dbReference type="CDD" id="cd18787">
    <property type="entry name" value="SF2_C_DEAD"/>
    <property type="match status" value="1"/>
</dbReference>
<dbReference type="EC" id="3.6.4.13" evidence="9"/>
<evidence type="ECO:0000256" key="6">
    <source>
        <dbReference type="ARBA" id="ARBA00022806"/>
    </source>
</evidence>
<dbReference type="GO" id="GO:0005730">
    <property type="term" value="C:nucleolus"/>
    <property type="evidence" value="ECO:0007669"/>
    <property type="project" value="UniProtKB-SubCell"/>
</dbReference>
<comment type="function">
    <text evidence="9">RNA helicase.</text>
</comment>
<dbReference type="AlphaFoldDB" id="A0A9N8V875"/>
<accession>A0A9N8V875</accession>
<dbReference type="InterPro" id="IPR027417">
    <property type="entry name" value="P-loop_NTPase"/>
</dbReference>
<feature type="domain" description="Helicase C-terminal" evidence="11">
    <location>
        <begin position="1"/>
        <end position="97"/>
    </location>
</feature>
<dbReference type="InterPro" id="IPR001650">
    <property type="entry name" value="Helicase_C-like"/>
</dbReference>
<name>A0A9N8V875_9GLOM</name>
<evidence type="ECO:0000313" key="12">
    <source>
        <dbReference type="EMBL" id="CAG8443683.1"/>
    </source>
</evidence>
<dbReference type="Pfam" id="PF13959">
    <property type="entry name" value="CTE_SPB4"/>
    <property type="match status" value="1"/>
</dbReference>
<dbReference type="GO" id="GO:0005524">
    <property type="term" value="F:ATP binding"/>
    <property type="evidence" value="ECO:0007669"/>
    <property type="project" value="UniProtKB-UniRule"/>
</dbReference>
<keyword evidence="3" id="KW-0698">rRNA processing</keyword>
<protein>
    <recommendedName>
        <fullName evidence="9">ATP-dependent RNA helicase</fullName>
        <ecNumber evidence="9">3.6.4.13</ecNumber>
    </recommendedName>
</protein>